<dbReference type="Pfam" id="PF00080">
    <property type="entry name" value="Sod_Cu"/>
    <property type="match status" value="1"/>
</dbReference>
<dbReference type="SUPFAM" id="SSF49329">
    <property type="entry name" value="Cu,Zn superoxide dismutase-like"/>
    <property type="match status" value="3"/>
</dbReference>
<evidence type="ECO:0000313" key="2">
    <source>
        <dbReference type="EMBL" id="KAJ8968153.1"/>
    </source>
</evidence>
<dbReference type="GO" id="GO:0046872">
    <property type="term" value="F:metal ion binding"/>
    <property type="evidence" value="ECO:0007669"/>
    <property type="project" value="InterPro"/>
</dbReference>
<dbReference type="InterPro" id="IPR053257">
    <property type="entry name" value="Cu-only_SOD"/>
</dbReference>
<feature type="domain" description="Superoxide dismutase copper/zinc binding" evidence="1">
    <location>
        <begin position="601"/>
        <end position="723"/>
    </location>
</feature>
<dbReference type="Proteomes" id="UP001162156">
    <property type="component" value="Unassembled WGS sequence"/>
</dbReference>
<dbReference type="PANTHER" id="PTHR20910">
    <property type="entry name" value="AGAP001623-PA"/>
    <property type="match status" value="1"/>
</dbReference>
<dbReference type="AlphaFoldDB" id="A0AAV8ZRQ4"/>
<gene>
    <name evidence="2" type="ORF">NQ314_002407</name>
</gene>
<dbReference type="EMBL" id="JANEYF010000753">
    <property type="protein sequence ID" value="KAJ8968153.1"/>
    <property type="molecule type" value="Genomic_DNA"/>
</dbReference>
<reference evidence="2" key="1">
    <citation type="journal article" date="2023" name="Insect Mol. Biol.">
        <title>Genome sequencing provides insights into the evolution of gene families encoding plant cell wall-degrading enzymes in longhorned beetles.</title>
        <authorList>
            <person name="Shin N.R."/>
            <person name="Okamura Y."/>
            <person name="Kirsch R."/>
            <person name="Pauchet Y."/>
        </authorList>
    </citation>
    <scope>NUCLEOTIDE SEQUENCE</scope>
    <source>
        <strain evidence="2">RBIC_L_NR</strain>
    </source>
</reference>
<evidence type="ECO:0000259" key="1">
    <source>
        <dbReference type="Pfam" id="PF00080"/>
    </source>
</evidence>
<dbReference type="InterPro" id="IPR001424">
    <property type="entry name" value="SOD_Cu_Zn_dom"/>
</dbReference>
<sequence length="982" mass="111516">MQTCKSLATSLELRSYISEQGLHGTITFTKIQEEIKITTNLQTTLEYPNQVWSWYVTEFPVDYSELENRCDNSKLGKKIINLEDTFGYLILPENQTTEFSTKDLKINGPLGLYGKSILLRNVDTRGQICASITMVDKTKEKTAVARFSSPVAGNVYFRWFATEDNHTDMLVTTDLYHVYNKENFDKTEQFTEHYWKIYVTDILESDNDRHVDNCDILQLVFDPDDKGEGKGIGDIDVRLGRVKISTNYNQYKYKTLYRDDKLVLLPSDLSGPQRRLVIIQSGGIKGDIRMTQNTRFEPTFLNFNLTTARGDLETRIVYSSTVAEYKIHELPIKPAKSVGQNENSCLTTKFIYNPLKTDINNSPPNGIICELIRHNNQEKNVHPQYHRSKTAAEPWICGSITLYESNFVYQKPIFTAQVLFRYPTVGRLLMRQAKDEPWADTTVVIEYLVHADGAALNNSADHRWAIHEFPPGKDFYNWTGRCLSAGKIFNPYKVDYENTTSEQCSMDTIGLCRIGDLSTRQGTLEISGKIADSDKISRKLWTDPLLPLTGHHSVLGKSFLLYDDHGPKARGERLACSIIGGVYRRKAVAKDWFPNGFDLSVKGKVEFIQQTEYDITNVEVVLEGLKDNSGYHIHMTPVEENLQFPCEGTSLYGHWNPLNVDPASSPRSYQGTPDQYEMGDLSGKFGGLDDHTIYNTIYNDTLLTLFGPRSILGRSVVLHKKDQKRWACSTIERGYSPSEARELRAIASFHNPNGHAFGYMKMRQLIYNDGSASDTTIEVKLRHPGKNDRNIGDLYRQECGPENPLRCHVGDLSARLGTIDIGLKRKVFTDSNFPLEGDVTAIGRSIVILAPNQGGERYACANIEPDYDIIKYANIERPPRFVVAQFIDDVRQVMGIPEWFLTVDSRRTKTLHNNACVQLLLHFKGPIANKLEQDFSRLLSIGRLEAPSLYIPGYINEKRKAKISYKQCGARDPNEKSKLSKL</sequence>
<comment type="caution">
    <text evidence="2">The sequence shown here is derived from an EMBL/GenBank/DDBJ whole genome shotgun (WGS) entry which is preliminary data.</text>
</comment>
<proteinExistence type="predicted"/>
<name>A0AAV8ZRQ4_9CUCU</name>
<organism evidence="2 3">
    <name type="scientific">Rhamnusium bicolor</name>
    <dbReference type="NCBI Taxonomy" id="1586634"/>
    <lineage>
        <taxon>Eukaryota</taxon>
        <taxon>Metazoa</taxon>
        <taxon>Ecdysozoa</taxon>
        <taxon>Arthropoda</taxon>
        <taxon>Hexapoda</taxon>
        <taxon>Insecta</taxon>
        <taxon>Pterygota</taxon>
        <taxon>Neoptera</taxon>
        <taxon>Endopterygota</taxon>
        <taxon>Coleoptera</taxon>
        <taxon>Polyphaga</taxon>
        <taxon>Cucujiformia</taxon>
        <taxon>Chrysomeloidea</taxon>
        <taxon>Cerambycidae</taxon>
        <taxon>Lepturinae</taxon>
        <taxon>Rhagiini</taxon>
        <taxon>Rhamnusium</taxon>
    </lineage>
</organism>
<keyword evidence="3" id="KW-1185">Reference proteome</keyword>
<protein>
    <recommendedName>
        <fullName evidence="1">Superoxide dismutase copper/zinc binding domain-containing protein</fullName>
    </recommendedName>
</protein>
<dbReference type="GO" id="GO:0006801">
    <property type="term" value="P:superoxide metabolic process"/>
    <property type="evidence" value="ECO:0007669"/>
    <property type="project" value="InterPro"/>
</dbReference>
<accession>A0AAV8ZRQ4</accession>
<dbReference type="Gene3D" id="2.60.40.200">
    <property type="entry name" value="Superoxide dismutase, copper/zinc binding domain"/>
    <property type="match status" value="4"/>
</dbReference>
<evidence type="ECO:0000313" key="3">
    <source>
        <dbReference type="Proteomes" id="UP001162156"/>
    </source>
</evidence>
<feature type="non-terminal residue" evidence="2">
    <location>
        <position position="982"/>
    </location>
</feature>
<dbReference type="InterPro" id="IPR036423">
    <property type="entry name" value="SOD-like_Cu/Zn_dom_sf"/>
</dbReference>
<dbReference type="PANTHER" id="PTHR20910:SF1">
    <property type="entry name" value="SUPEROXIDE DISMUTASE COPPER_ZINC BINDING DOMAIN-CONTAINING PROTEIN"/>
    <property type="match status" value="1"/>
</dbReference>